<keyword evidence="3" id="KW-1185">Reference proteome</keyword>
<protein>
    <submittedName>
        <fullName evidence="2">Uncharacterized protein</fullName>
    </submittedName>
</protein>
<dbReference type="Proteomes" id="UP000295565">
    <property type="component" value="Unassembled WGS sequence"/>
</dbReference>
<evidence type="ECO:0000313" key="2">
    <source>
        <dbReference type="EMBL" id="TCK62726.1"/>
    </source>
</evidence>
<keyword evidence="1" id="KW-1133">Transmembrane helix</keyword>
<feature type="transmembrane region" description="Helical" evidence="1">
    <location>
        <begin position="40"/>
        <end position="64"/>
    </location>
</feature>
<dbReference type="AlphaFoldDB" id="A0A4R1KDN4"/>
<evidence type="ECO:0000313" key="3">
    <source>
        <dbReference type="Proteomes" id="UP000295565"/>
    </source>
</evidence>
<keyword evidence="1" id="KW-0812">Transmembrane</keyword>
<sequence length="105" mass="11669">MKALLMVVVIIGSVFLGWNLAHVYPNFIGYNQTSAMGWPILPVISTILIAALFMVLFFIGFGLVLLFGSIGIICLSAFTLPVWVPVLLIIALIYAFSHRRDRESR</sequence>
<evidence type="ECO:0000256" key="1">
    <source>
        <dbReference type="SAM" id="Phobius"/>
    </source>
</evidence>
<comment type="caution">
    <text evidence="2">The sequence shown here is derived from an EMBL/GenBank/DDBJ whole genome shotgun (WGS) entry which is preliminary data.</text>
</comment>
<gene>
    <name evidence="2" type="ORF">EV690_0392</name>
</gene>
<dbReference type="RefSeq" id="WP_131911265.1">
    <property type="nucleotide sequence ID" value="NZ_OU594967.1"/>
</dbReference>
<dbReference type="EMBL" id="SMGD01000004">
    <property type="protein sequence ID" value="TCK62726.1"/>
    <property type="molecule type" value="Genomic_DNA"/>
</dbReference>
<keyword evidence="1" id="KW-0472">Membrane</keyword>
<feature type="transmembrane region" description="Helical" evidence="1">
    <location>
        <begin position="70"/>
        <end position="96"/>
    </location>
</feature>
<organism evidence="2 3">
    <name type="scientific">Celerinatantimonas diazotrophica</name>
    <dbReference type="NCBI Taxonomy" id="412034"/>
    <lineage>
        <taxon>Bacteria</taxon>
        <taxon>Pseudomonadati</taxon>
        <taxon>Pseudomonadota</taxon>
        <taxon>Gammaproteobacteria</taxon>
        <taxon>Celerinatantimonadaceae</taxon>
        <taxon>Celerinatantimonas</taxon>
    </lineage>
</organism>
<accession>A0A4R1KDN4</accession>
<reference evidence="2 3" key="1">
    <citation type="submission" date="2019-03" db="EMBL/GenBank/DDBJ databases">
        <title>Genomic Encyclopedia of Type Strains, Phase IV (KMG-IV): sequencing the most valuable type-strain genomes for metagenomic binning, comparative biology and taxonomic classification.</title>
        <authorList>
            <person name="Goeker M."/>
        </authorList>
    </citation>
    <scope>NUCLEOTIDE SEQUENCE [LARGE SCALE GENOMIC DNA]</scope>
    <source>
        <strain evidence="2 3">DSM 18577</strain>
    </source>
</reference>
<proteinExistence type="predicted"/>
<name>A0A4R1KDN4_9GAMM</name>
<feature type="transmembrane region" description="Helical" evidence="1">
    <location>
        <begin position="6"/>
        <end position="28"/>
    </location>
</feature>